<name>A0A1F7XKP5_9BACT</name>
<evidence type="ECO:0000313" key="2">
    <source>
        <dbReference type="EMBL" id="OGM15622.1"/>
    </source>
</evidence>
<proteinExistence type="predicted"/>
<dbReference type="EMBL" id="MGFY01000033">
    <property type="protein sequence ID" value="OGM15622.1"/>
    <property type="molecule type" value="Genomic_DNA"/>
</dbReference>
<dbReference type="Pfam" id="PF00753">
    <property type="entry name" value="Lactamase_B"/>
    <property type="match status" value="1"/>
</dbReference>
<evidence type="ECO:0000313" key="3">
    <source>
        <dbReference type="Proteomes" id="UP000178401"/>
    </source>
</evidence>
<dbReference type="InterPro" id="IPR037482">
    <property type="entry name" value="ST1585_MBL-fold"/>
</dbReference>
<dbReference type="Proteomes" id="UP000178401">
    <property type="component" value="Unassembled WGS sequence"/>
</dbReference>
<dbReference type="InterPro" id="IPR036866">
    <property type="entry name" value="RibonucZ/Hydroxyglut_hydro"/>
</dbReference>
<protein>
    <recommendedName>
        <fullName evidence="1">Metallo-beta-lactamase domain-containing protein</fullName>
    </recommendedName>
</protein>
<dbReference type="SUPFAM" id="SSF56281">
    <property type="entry name" value="Metallo-hydrolase/oxidoreductase"/>
    <property type="match status" value="1"/>
</dbReference>
<organism evidence="2 3">
    <name type="scientific">Candidatus Woesebacteria bacterium RBG_19FT_COMBO_37_29</name>
    <dbReference type="NCBI Taxonomy" id="1802486"/>
    <lineage>
        <taxon>Bacteria</taxon>
        <taxon>Candidatus Woeseibacteriota</taxon>
    </lineage>
</organism>
<reference evidence="2 3" key="1">
    <citation type="journal article" date="2016" name="Nat. Commun.">
        <title>Thousands of microbial genomes shed light on interconnected biogeochemical processes in an aquifer system.</title>
        <authorList>
            <person name="Anantharaman K."/>
            <person name="Brown C.T."/>
            <person name="Hug L.A."/>
            <person name="Sharon I."/>
            <person name="Castelle C.J."/>
            <person name="Probst A.J."/>
            <person name="Thomas B.C."/>
            <person name="Singh A."/>
            <person name="Wilkins M.J."/>
            <person name="Karaoz U."/>
            <person name="Brodie E.L."/>
            <person name="Williams K.H."/>
            <person name="Hubbard S.S."/>
            <person name="Banfield J.F."/>
        </authorList>
    </citation>
    <scope>NUCLEOTIDE SEQUENCE [LARGE SCALE GENOMIC DNA]</scope>
</reference>
<dbReference type="CDD" id="cd07726">
    <property type="entry name" value="ST1585-like_MBL-fold"/>
    <property type="match status" value="1"/>
</dbReference>
<feature type="domain" description="Metallo-beta-lactamase" evidence="1">
    <location>
        <begin position="37"/>
        <end position="235"/>
    </location>
</feature>
<dbReference type="PANTHER" id="PTHR42951">
    <property type="entry name" value="METALLO-BETA-LACTAMASE DOMAIN-CONTAINING"/>
    <property type="match status" value="1"/>
</dbReference>
<dbReference type="AlphaFoldDB" id="A0A1F7XKP5"/>
<dbReference type="Gene3D" id="3.60.15.10">
    <property type="entry name" value="Ribonuclease Z/Hydroxyacylglutathione hydrolase-like"/>
    <property type="match status" value="1"/>
</dbReference>
<sequence length="319" mass="35430">MYQQKNDKGYLFMRYSLREELPGLWFLDLKVGGEEQYIGSYIIASGNEVALVEVGPSSTALNVIHALDEIGFHPTDVKYLLPTHVHLDHAGASGTLLKHFPNASVIAHKRGVVHLADPEATLWKASKAVLGFVADIYGKPEPVPNEKIIPVEDKMSLTLGKLTFEIIPTPGHASHHVCFFFNPGKVVFTGDAVGAYLPSLDITLPQTPPPFRLEATLKSIETLISLEPRIGAYTHFGISPEAKRNFKNHYNQLLIWYECVTEALNKGIPKDSILNVISERDSDLKRFLTNSKKLTGLKRGVEVSLKGFIELAMTEKMRT</sequence>
<gene>
    <name evidence="2" type="ORF">A2V55_00690</name>
</gene>
<dbReference type="SMART" id="SM00849">
    <property type="entry name" value="Lactamase_B"/>
    <property type="match status" value="1"/>
</dbReference>
<accession>A0A1F7XKP5</accession>
<dbReference type="InterPro" id="IPR001279">
    <property type="entry name" value="Metallo-B-lactamas"/>
</dbReference>
<dbReference type="PANTHER" id="PTHR42951:SF4">
    <property type="entry name" value="ACYL-COENZYME A THIOESTERASE MBLAC2"/>
    <property type="match status" value="1"/>
</dbReference>
<dbReference type="InterPro" id="IPR050855">
    <property type="entry name" value="NDM-1-like"/>
</dbReference>
<comment type="caution">
    <text evidence="2">The sequence shown here is derived from an EMBL/GenBank/DDBJ whole genome shotgun (WGS) entry which is preliminary data.</text>
</comment>
<evidence type="ECO:0000259" key="1">
    <source>
        <dbReference type="SMART" id="SM00849"/>
    </source>
</evidence>